<dbReference type="AlphaFoldDB" id="A0A0G1M5M4"/>
<proteinExistence type="predicted"/>
<accession>A0A0G1M5M4</accession>
<keyword evidence="1" id="KW-1133">Transmembrane helix</keyword>
<reference evidence="2 3" key="1">
    <citation type="journal article" date="2015" name="Nature">
        <title>rRNA introns, odd ribosomes, and small enigmatic genomes across a large radiation of phyla.</title>
        <authorList>
            <person name="Brown C.T."/>
            <person name="Hug L.A."/>
            <person name="Thomas B.C."/>
            <person name="Sharon I."/>
            <person name="Castelle C.J."/>
            <person name="Singh A."/>
            <person name="Wilkins M.J."/>
            <person name="Williams K.H."/>
            <person name="Banfield J.F."/>
        </authorList>
    </citation>
    <scope>NUCLEOTIDE SEQUENCE [LARGE SCALE GENOMIC DNA]</scope>
</reference>
<keyword evidence="1" id="KW-0812">Transmembrane</keyword>
<protein>
    <submittedName>
        <fullName evidence="2">Uncharacterized protein</fullName>
    </submittedName>
</protein>
<comment type="caution">
    <text evidence="2">The sequence shown here is derived from an EMBL/GenBank/DDBJ whole genome shotgun (WGS) entry which is preliminary data.</text>
</comment>
<keyword evidence="1" id="KW-0472">Membrane</keyword>
<sequence length="121" mass="13308">MTNKTTILIFLLVSSGFLFNPLISLSQPKAEILPPEESDAGQGIKGPPIIISIEEPLAPEESIAAEEVSVAKPLLIQRIKNIESKVKTLELWNVAIVALLIPALLFNLYLFITLRKFKKSA</sequence>
<name>A0A0G1M5M4_9BACT</name>
<feature type="transmembrane region" description="Helical" evidence="1">
    <location>
        <begin position="91"/>
        <end position="112"/>
    </location>
</feature>
<organism evidence="2 3">
    <name type="scientific">Candidatus Giovannonibacteria bacterium GW2011_GWA2_45_21</name>
    <dbReference type="NCBI Taxonomy" id="1618649"/>
    <lineage>
        <taxon>Bacteria</taxon>
        <taxon>Candidatus Giovannoniibacteriota</taxon>
    </lineage>
</organism>
<dbReference type="EMBL" id="LCKT01000040">
    <property type="protein sequence ID" value="KKU03579.1"/>
    <property type="molecule type" value="Genomic_DNA"/>
</dbReference>
<evidence type="ECO:0000256" key="1">
    <source>
        <dbReference type="SAM" id="Phobius"/>
    </source>
</evidence>
<evidence type="ECO:0000313" key="2">
    <source>
        <dbReference type="EMBL" id="KKU03579.1"/>
    </source>
</evidence>
<gene>
    <name evidence="2" type="ORF">UX06_C0040G0004</name>
</gene>
<evidence type="ECO:0000313" key="3">
    <source>
        <dbReference type="Proteomes" id="UP000034696"/>
    </source>
</evidence>
<dbReference type="Proteomes" id="UP000034696">
    <property type="component" value="Unassembled WGS sequence"/>
</dbReference>